<feature type="binding site" evidence="8">
    <location>
        <position position="289"/>
    </location>
    <ligand>
        <name>Zn(2+)</name>
        <dbReference type="ChEBI" id="CHEBI:29105"/>
    </ligand>
</feature>
<dbReference type="AlphaFoldDB" id="A0A9N9H1J7"/>
<dbReference type="InterPro" id="IPR033411">
    <property type="entry name" value="Ribonuclease_PIN"/>
</dbReference>
<sequence length="425" mass="48948">MLDPNQISTNDISGQPKFKFLVVDSGPLIKGVDVRHLAEKVYTIPEIILEIRDKHSRDFLTQISFDIETIRPDDYTSLSAIDLRVLALTYMLEVQVNGTERLRKEPVRSIIQFSGNHKNLKQAKNGTKFGDNDKNLKKAENDTQFGDNHKNLKRAENEKVENEKIENEKSENEKSENEKVENEKSENEKSENEKSENDKVENEKVENDTPVFQYEDDDDEEGWITPDNIMKYQEKEQNLEMKTKKDENIKVACITTDYSMQNVLLQMGLNLVSVKGARIKKVKSWILRCHACFKTTTNMEKQFCPSCGNATLIRTSASTDINGKVTYYLKKNFQYNLRGTKYSIPNPKGGHHANNLILREDQKEYQNALKSHRKQKEVDIFDPDYVPKLFIGSEFSTSHGAPMIGYGRRNPNESIRGKAKGKKRR</sequence>
<dbReference type="PANTHER" id="PTHR12814:SF2">
    <property type="entry name" value="RNA-BINDING PROTEIN NOB1"/>
    <property type="match status" value="1"/>
</dbReference>
<feature type="binding site" evidence="8">
    <location>
        <position position="304"/>
    </location>
    <ligand>
        <name>Zn(2+)</name>
        <dbReference type="ChEBI" id="CHEBI:29105"/>
    </ligand>
</feature>
<dbReference type="PIRSF" id="PIRSF037125">
    <property type="entry name" value="D-site_20S_pre-rRNA_nuclease"/>
    <property type="match status" value="1"/>
</dbReference>
<evidence type="ECO:0000313" key="13">
    <source>
        <dbReference type="Proteomes" id="UP000789759"/>
    </source>
</evidence>
<comment type="subcellular location">
    <subcellularLocation>
        <location evidence="7">Nucleus</location>
        <location evidence="7">Nucleolus</location>
    </subcellularLocation>
</comment>
<dbReference type="Proteomes" id="UP000789759">
    <property type="component" value="Unassembled WGS sequence"/>
</dbReference>
<dbReference type="SUPFAM" id="SSF144206">
    <property type="entry name" value="NOB1 zinc finger-like"/>
    <property type="match status" value="1"/>
</dbReference>
<keyword evidence="5 7" id="KW-0862">Zinc</keyword>
<evidence type="ECO:0000313" key="12">
    <source>
        <dbReference type="EMBL" id="CAG8642074.1"/>
    </source>
</evidence>
<dbReference type="Pfam" id="PF17146">
    <property type="entry name" value="PIN_6"/>
    <property type="match status" value="1"/>
</dbReference>
<evidence type="ECO:0000256" key="7">
    <source>
        <dbReference type="PIRNR" id="PIRNR037125"/>
    </source>
</evidence>
<dbReference type="CDD" id="cd09876">
    <property type="entry name" value="PIN_Nob1-like"/>
    <property type="match status" value="1"/>
</dbReference>
<protein>
    <recommendedName>
        <fullName evidence="7">20S-pre-rRNA D-site endonuclease NOB1</fullName>
    </recommendedName>
</protein>
<feature type="region of interest" description="Disordered" evidence="9">
    <location>
        <begin position="121"/>
        <end position="224"/>
    </location>
</feature>
<dbReference type="InterPro" id="IPR014881">
    <property type="entry name" value="NOB1_Zn-bd"/>
</dbReference>
<dbReference type="GO" id="GO:0030490">
    <property type="term" value="P:maturation of SSU-rRNA"/>
    <property type="evidence" value="ECO:0007669"/>
    <property type="project" value="TreeGrafter"/>
</dbReference>
<feature type="binding site" evidence="8">
    <location>
        <position position="307"/>
    </location>
    <ligand>
        <name>Zn(2+)</name>
        <dbReference type="ChEBI" id="CHEBI:29105"/>
    </ligand>
</feature>
<evidence type="ECO:0000256" key="3">
    <source>
        <dbReference type="ARBA" id="ARBA00022723"/>
    </source>
</evidence>
<evidence type="ECO:0000256" key="4">
    <source>
        <dbReference type="ARBA" id="ARBA00022801"/>
    </source>
</evidence>
<feature type="domain" description="Nin one binding (NOB1) Zn-ribbon-like" evidence="10">
    <location>
        <begin position="279"/>
        <end position="350"/>
    </location>
</feature>
<dbReference type="GO" id="GO:0005730">
    <property type="term" value="C:nucleolus"/>
    <property type="evidence" value="ECO:0007669"/>
    <property type="project" value="UniProtKB-SubCell"/>
</dbReference>
<name>A0A9N9H1J7_9GLOM</name>
<comment type="caution">
    <text evidence="12">The sequence shown here is derived from an EMBL/GenBank/DDBJ whole genome shotgun (WGS) entry which is preliminary data.</text>
</comment>
<reference evidence="12" key="1">
    <citation type="submission" date="2021-06" db="EMBL/GenBank/DDBJ databases">
        <authorList>
            <person name="Kallberg Y."/>
            <person name="Tangrot J."/>
            <person name="Rosling A."/>
        </authorList>
    </citation>
    <scope>NUCLEOTIDE SEQUENCE</scope>
    <source>
        <strain evidence="12">FL966</strain>
    </source>
</reference>
<dbReference type="PANTHER" id="PTHR12814">
    <property type="entry name" value="RNA-BINDING PROTEIN NOB1"/>
    <property type="match status" value="1"/>
</dbReference>
<evidence type="ECO:0000256" key="2">
    <source>
        <dbReference type="ARBA" id="ARBA00022722"/>
    </source>
</evidence>
<feature type="domain" description="Ribonuclease PIN" evidence="11">
    <location>
        <begin position="21"/>
        <end position="73"/>
    </location>
</feature>
<dbReference type="GO" id="GO:0005737">
    <property type="term" value="C:cytoplasm"/>
    <property type="evidence" value="ECO:0007669"/>
    <property type="project" value="UniProtKB-ARBA"/>
</dbReference>
<keyword evidence="3 7" id="KW-0479">Metal-binding</keyword>
<dbReference type="InterPro" id="IPR036283">
    <property type="entry name" value="NOB1_Zf-like_sf"/>
</dbReference>
<dbReference type="GO" id="GO:0046872">
    <property type="term" value="F:metal ion binding"/>
    <property type="evidence" value="ECO:0007669"/>
    <property type="project" value="UniProtKB-UniRule"/>
</dbReference>
<dbReference type="EMBL" id="CAJVQA010006523">
    <property type="protein sequence ID" value="CAG8642074.1"/>
    <property type="molecule type" value="Genomic_DNA"/>
</dbReference>
<evidence type="ECO:0000256" key="6">
    <source>
        <dbReference type="ARBA" id="ARBA00023242"/>
    </source>
</evidence>
<dbReference type="FunFam" id="3.40.50.1010:FF:000020">
    <property type="entry name" value="20S-pre-rRNA D-site endonuclease NOB1"/>
    <property type="match status" value="1"/>
</dbReference>
<keyword evidence="13" id="KW-1185">Reference proteome</keyword>
<dbReference type="Pfam" id="PF08772">
    <property type="entry name" value="Zn_ribbon_NOB1"/>
    <property type="match status" value="1"/>
</dbReference>
<feature type="region of interest" description="Disordered" evidence="9">
    <location>
        <begin position="402"/>
        <end position="425"/>
    </location>
</feature>
<keyword evidence="2" id="KW-0540">Nuclease</keyword>
<evidence type="ECO:0000256" key="9">
    <source>
        <dbReference type="SAM" id="MobiDB-lite"/>
    </source>
</evidence>
<proteinExistence type="inferred from homology"/>
<organism evidence="12 13">
    <name type="scientific">Cetraspora pellucida</name>
    <dbReference type="NCBI Taxonomy" id="1433469"/>
    <lineage>
        <taxon>Eukaryota</taxon>
        <taxon>Fungi</taxon>
        <taxon>Fungi incertae sedis</taxon>
        <taxon>Mucoromycota</taxon>
        <taxon>Glomeromycotina</taxon>
        <taxon>Glomeromycetes</taxon>
        <taxon>Diversisporales</taxon>
        <taxon>Gigasporaceae</taxon>
        <taxon>Cetraspora</taxon>
    </lineage>
</organism>
<dbReference type="GO" id="GO:0030688">
    <property type="term" value="C:preribosome, small subunit precursor"/>
    <property type="evidence" value="ECO:0007669"/>
    <property type="project" value="TreeGrafter"/>
</dbReference>
<dbReference type="OrthoDB" id="446759at2759"/>
<comment type="similarity">
    <text evidence="1 7">Belongs to the NOB1 family.</text>
</comment>
<gene>
    <name evidence="12" type="ORF">CPELLU_LOCUS8907</name>
</gene>
<dbReference type="GO" id="GO:0004521">
    <property type="term" value="F:RNA endonuclease activity"/>
    <property type="evidence" value="ECO:0007669"/>
    <property type="project" value="UniProtKB-UniRule"/>
</dbReference>
<dbReference type="InterPro" id="IPR017117">
    <property type="entry name" value="Nob1_euk"/>
</dbReference>
<dbReference type="InterPro" id="IPR039907">
    <property type="entry name" value="NOB1"/>
</dbReference>
<keyword evidence="6 7" id="KW-0539">Nucleus</keyword>
<evidence type="ECO:0000256" key="5">
    <source>
        <dbReference type="ARBA" id="ARBA00022833"/>
    </source>
</evidence>
<dbReference type="GO" id="GO:0016787">
    <property type="term" value="F:hydrolase activity"/>
    <property type="evidence" value="ECO:0007669"/>
    <property type="project" value="UniProtKB-KW"/>
</dbReference>
<feature type="binding site" evidence="8">
    <location>
        <position position="292"/>
    </location>
    <ligand>
        <name>Zn(2+)</name>
        <dbReference type="ChEBI" id="CHEBI:29105"/>
    </ligand>
</feature>
<feature type="compositionally biased region" description="Basic and acidic residues" evidence="9">
    <location>
        <begin position="130"/>
        <end position="207"/>
    </location>
</feature>
<evidence type="ECO:0000259" key="10">
    <source>
        <dbReference type="Pfam" id="PF08772"/>
    </source>
</evidence>
<evidence type="ECO:0000259" key="11">
    <source>
        <dbReference type="Pfam" id="PF17146"/>
    </source>
</evidence>
<keyword evidence="4" id="KW-0378">Hydrolase</keyword>
<evidence type="ECO:0000256" key="8">
    <source>
        <dbReference type="PIRSR" id="PIRSR037125-1"/>
    </source>
</evidence>
<dbReference type="Gene3D" id="3.40.50.1010">
    <property type="entry name" value="5'-nuclease"/>
    <property type="match status" value="1"/>
</dbReference>
<dbReference type="Gene3D" id="6.20.210.10">
    <property type="entry name" value="Nin one binding (NOB1), Zn-ribbon-like"/>
    <property type="match status" value="1"/>
</dbReference>
<evidence type="ECO:0000256" key="1">
    <source>
        <dbReference type="ARBA" id="ARBA00005858"/>
    </source>
</evidence>
<comment type="function">
    <text evidence="7">Required for the synthesis of 40S ribosome subunits. Has a role in processing 20S pre-rRNA into the mature 18S rRNA, where it is required for cleavage at the 3' end of the mature 18S rRNA (D-site). Accompanies the 20S pre-rRNA from the nucleus to the cytoplasm.</text>
</comment>
<accession>A0A9N9H1J7</accession>